<keyword evidence="6" id="KW-0406">Ion transport</keyword>
<evidence type="ECO:0000256" key="5">
    <source>
        <dbReference type="ARBA" id="ARBA00022989"/>
    </source>
</evidence>
<reference evidence="9 10" key="1">
    <citation type="submission" date="2022-12" db="EMBL/GenBank/DDBJ databases">
        <title>Draft genome sequence of Paenibacillus sp. dW9.</title>
        <authorList>
            <person name="Choi E.-W."/>
            <person name="Kim D.-U."/>
        </authorList>
    </citation>
    <scope>NUCLEOTIDE SEQUENCE [LARGE SCALE GENOMIC DNA]</scope>
    <source>
        <strain evidence="10">dW9</strain>
    </source>
</reference>
<evidence type="ECO:0000256" key="7">
    <source>
        <dbReference type="ARBA" id="ARBA00023136"/>
    </source>
</evidence>
<keyword evidence="3" id="KW-1003">Cell membrane</keyword>
<comment type="subcellular location">
    <subcellularLocation>
        <location evidence="1">Cell membrane</location>
        <topology evidence="1">Multi-pass membrane protein</topology>
    </subcellularLocation>
</comment>
<dbReference type="PANTHER" id="PTHR32024">
    <property type="entry name" value="TRK SYSTEM POTASSIUM UPTAKE PROTEIN TRKG-RELATED"/>
    <property type="match status" value="1"/>
</dbReference>
<evidence type="ECO:0000256" key="4">
    <source>
        <dbReference type="ARBA" id="ARBA00022692"/>
    </source>
</evidence>
<evidence type="ECO:0000256" key="3">
    <source>
        <dbReference type="ARBA" id="ARBA00022475"/>
    </source>
</evidence>
<evidence type="ECO:0000313" key="9">
    <source>
        <dbReference type="EMBL" id="MCZ8512758.1"/>
    </source>
</evidence>
<evidence type="ECO:0000256" key="2">
    <source>
        <dbReference type="ARBA" id="ARBA00022448"/>
    </source>
</evidence>
<feature type="transmembrane region" description="Helical" evidence="8">
    <location>
        <begin position="300"/>
        <end position="320"/>
    </location>
</feature>
<feature type="transmembrane region" description="Helical" evidence="8">
    <location>
        <begin position="123"/>
        <end position="141"/>
    </location>
</feature>
<sequence>MFDQNRNNLAGLVHLMKLILGMTLLFEGAGTLLFGVYFYAAGYADSFSQAFRYGLFHSVSSYTNAGFDLFGNSLQNYADDYFVQGLSMVLMVLGAIGFPVLAELREYVGRGRGKFRFSLYTKVTTATYGLLLIAGAAGIWLTENRSFFATLDWQHKLSYALFASVTARSAGLTTFDPAALSDAGKLVLSTLMFIGASPSSMGGGVRTTTIAVIVMMLVTFVRGGSEVRLFGRSLHQEDVIKSFAFFSTALALLLAGVWFICMAEPLGTSFAAILFEASSAFGTCGLSTGITGTLTPASKIALILLMYIGRIGMMLFLSSFRSSKPQPDLRYPAEKLIIG</sequence>
<dbReference type="PANTHER" id="PTHR32024:SF4">
    <property type="entry name" value="KTR SYSTEM POTASSIUM UPTAKE PROTEIN D"/>
    <property type="match status" value="1"/>
</dbReference>
<gene>
    <name evidence="9" type="ORF">O9H85_10095</name>
</gene>
<proteinExistence type="predicted"/>
<comment type="caution">
    <text evidence="9">The sequence shown here is derived from an EMBL/GenBank/DDBJ whole genome shotgun (WGS) entry which is preliminary data.</text>
</comment>
<feature type="transmembrane region" description="Helical" evidence="8">
    <location>
        <begin position="242"/>
        <end position="260"/>
    </location>
</feature>
<evidence type="ECO:0000313" key="10">
    <source>
        <dbReference type="Proteomes" id="UP001527882"/>
    </source>
</evidence>
<evidence type="ECO:0000256" key="6">
    <source>
        <dbReference type="ARBA" id="ARBA00023065"/>
    </source>
</evidence>
<keyword evidence="10" id="KW-1185">Reference proteome</keyword>
<name>A0ABT4Q7F9_9BACL</name>
<feature type="transmembrane region" description="Helical" evidence="8">
    <location>
        <begin position="81"/>
        <end position="102"/>
    </location>
</feature>
<protein>
    <submittedName>
        <fullName evidence="9">TrkH family potassium uptake protein</fullName>
    </submittedName>
</protein>
<dbReference type="EMBL" id="JAQAGZ010000005">
    <property type="protein sequence ID" value="MCZ8512758.1"/>
    <property type="molecule type" value="Genomic_DNA"/>
</dbReference>
<keyword evidence="5 8" id="KW-1133">Transmembrane helix</keyword>
<feature type="transmembrane region" description="Helical" evidence="8">
    <location>
        <begin position="201"/>
        <end position="221"/>
    </location>
</feature>
<keyword evidence="2" id="KW-0813">Transport</keyword>
<feature type="transmembrane region" description="Helical" evidence="8">
    <location>
        <begin position="266"/>
        <end position="288"/>
    </location>
</feature>
<accession>A0ABT4Q7F9</accession>
<keyword evidence="7 8" id="KW-0472">Membrane</keyword>
<evidence type="ECO:0000256" key="8">
    <source>
        <dbReference type="SAM" id="Phobius"/>
    </source>
</evidence>
<dbReference type="Pfam" id="PF02386">
    <property type="entry name" value="TrkH"/>
    <property type="match status" value="1"/>
</dbReference>
<organism evidence="9 10">
    <name type="scientific">Paenibacillus gyeongsangnamensis</name>
    <dbReference type="NCBI Taxonomy" id="3388067"/>
    <lineage>
        <taxon>Bacteria</taxon>
        <taxon>Bacillati</taxon>
        <taxon>Bacillota</taxon>
        <taxon>Bacilli</taxon>
        <taxon>Bacillales</taxon>
        <taxon>Paenibacillaceae</taxon>
        <taxon>Paenibacillus</taxon>
    </lineage>
</organism>
<dbReference type="RefSeq" id="WP_269881207.1">
    <property type="nucleotide sequence ID" value="NZ_JAQAGZ010000005.1"/>
</dbReference>
<dbReference type="InterPro" id="IPR003445">
    <property type="entry name" value="Cat_transpt"/>
</dbReference>
<feature type="transmembrane region" description="Helical" evidence="8">
    <location>
        <begin position="12"/>
        <end position="40"/>
    </location>
</feature>
<keyword evidence="4 8" id="KW-0812">Transmembrane</keyword>
<dbReference type="Proteomes" id="UP001527882">
    <property type="component" value="Unassembled WGS sequence"/>
</dbReference>
<evidence type="ECO:0000256" key="1">
    <source>
        <dbReference type="ARBA" id="ARBA00004651"/>
    </source>
</evidence>